<dbReference type="EMBL" id="ASPP01025631">
    <property type="protein sequence ID" value="ETO07871.1"/>
    <property type="molecule type" value="Genomic_DNA"/>
</dbReference>
<keyword evidence="3" id="KW-1185">Reference proteome</keyword>
<feature type="signal peptide" evidence="1">
    <location>
        <begin position="1"/>
        <end position="20"/>
    </location>
</feature>
<reference evidence="2 3" key="1">
    <citation type="journal article" date="2013" name="Curr. Biol.">
        <title>The Genome of the Foraminiferan Reticulomyxa filosa.</title>
        <authorList>
            <person name="Glockner G."/>
            <person name="Hulsmann N."/>
            <person name="Schleicher M."/>
            <person name="Noegel A.A."/>
            <person name="Eichinger L."/>
            <person name="Gallinger C."/>
            <person name="Pawlowski J."/>
            <person name="Sierra R."/>
            <person name="Euteneuer U."/>
            <person name="Pillet L."/>
            <person name="Moustafa A."/>
            <person name="Platzer M."/>
            <person name="Groth M."/>
            <person name="Szafranski K."/>
            <person name="Schliwa M."/>
        </authorList>
    </citation>
    <scope>NUCLEOTIDE SEQUENCE [LARGE SCALE GENOMIC DNA]</scope>
</reference>
<protein>
    <submittedName>
        <fullName evidence="2">Uncharacterized protein</fullName>
    </submittedName>
</protein>
<proteinExistence type="predicted"/>
<sequence>MQHWFEICITIALAISLTHGADQISLNGSPKQGSVKMNSYNYYYFISQQSGNVEIVNKVVSGSPYGVWTYVGRDYEPYDGKSDWSQGAISGYPADFFVDNIQINATYYISVQGIGNSDTYSLTAVLTPHSYIPPTQLTMNDQPWTSNVNTDYQYTDFYLDVSTNENFTVSVYVNSGDVESGDVVLLVSPNGVLPRTGNYEWQLELTKSQTWQNLLIPFAREGTYGISVWATHAIQFYIKAFTS</sequence>
<evidence type="ECO:0000313" key="2">
    <source>
        <dbReference type="EMBL" id="ETO07871.1"/>
    </source>
</evidence>
<dbReference type="Proteomes" id="UP000023152">
    <property type="component" value="Unassembled WGS sequence"/>
</dbReference>
<dbReference type="AlphaFoldDB" id="X6M2S4"/>
<keyword evidence="1" id="KW-0732">Signal</keyword>
<comment type="caution">
    <text evidence="2">The sequence shown here is derived from an EMBL/GenBank/DDBJ whole genome shotgun (WGS) entry which is preliminary data.</text>
</comment>
<accession>X6M2S4</accession>
<organism evidence="2 3">
    <name type="scientific">Reticulomyxa filosa</name>
    <dbReference type="NCBI Taxonomy" id="46433"/>
    <lineage>
        <taxon>Eukaryota</taxon>
        <taxon>Sar</taxon>
        <taxon>Rhizaria</taxon>
        <taxon>Retaria</taxon>
        <taxon>Foraminifera</taxon>
        <taxon>Monothalamids</taxon>
        <taxon>Reticulomyxidae</taxon>
        <taxon>Reticulomyxa</taxon>
    </lineage>
</organism>
<gene>
    <name evidence="2" type="ORF">RFI_29519</name>
</gene>
<name>X6M2S4_RETFI</name>
<feature type="chain" id="PRO_5004975117" evidence="1">
    <location>
        <begin position="21"/>
        <end position="243"/>
    </location>
</feature>
<evidence type="ECO:0000313" key="3">
    <source>
        <dbReference type="Proteomes" id="UP000023152"/>
    </source>
</evidence>
<evidence type="ECO:0000256" key="1">
    <source>
        <dbReference type="SAM" id="SignalP"/>
    </source>
</evidence>